<evidence type="ECO:0000313" key="6">
    <source>
        <dbReference type="EMBL" id="MDO3676513.1"/>
    </source>
</evidence>
<dbReference type="SUPFAM" id="SSF52413">
    <property type="entry name" value="UDP-glucose/GDP-mannose dehydrogenase C-terminal domain"/>
    <property type="match status" value="1"/>
</dbReference>
<proteinExistence type="inferred from homology"/>
<feature type="domain" description="UDP-glucose/GDP-mannose dehydrogenase C-terminal" evidence="5">
    <location>
        <begin position="327"/>
        <end position="422"/>
    </location>
</feature>
<dbReference type="PIRSF" id="PIRSF500136">
    <property type="entry name" value="UDP_ManNAc_DH"/>
    <property type="match status" value="1"/>
</dbReference>
<gene>
    <name evidence="6" type="ORF">Q3C12_05825</name>
</gene>
<dbReference type="Pfam" id="PF00984">
    <property type="entry name" value="UDPG_MGDP_dh"/>
    <property type="match status" value="1"/>
</dbReference>
<dbReference type="PIRSF" id="PIRSF000124">
    <property type="entry name" value="UDPglc_GDPman_dh"/>
    <property type="match status" value="1"/>
</dbReference>
<dbReference type="EMBL" id="JAUMKJ010000005">
    <property type="protein sequence ID" value="MDO3676513.1"/>
    <property type="molecule type" value="Genomic_DNA"/>
</dbReference>
<evidence type="ECO:0000259" key="5">
    <source>
        <dbReference type="SMART" id="SM00984"/>
    </source>
</evidence>
<evidence type="ECO:0000256" key="4">
    <source>
        <dbReference type="SAM" id="Phobius"/>
    </source>
</evidence>
<keyword evidence="4" id="KW-1133">Transmembrane helix</keyword>
<keyword evidence="2" id="KW-0520">NAD</keyword>
<keyword evidence="4" id="KW-0812">Transmembrane</keyword>
<accession>A0ABT8V501</accession>
<dbReference type="Gene3D" id="3.40.50.720">
    <property type="entry name" value="NAD(P)-binding Rossmann-like Domain"/>
    <property type="match status" value="2"/>
</dbReference>
<feature type="transmembrane region" description="Helical" evidence="4">
    <location>
        <begin position="12"/>
        <end position="32"/>
    </location>
</feature>
<dbReference type="RefSeq" id="WP_127487799.1">
    <property type="nucleotide sequence ID" value="NZ_JARLKN010000021.1"/>
</dbReference>
<dbReference type="PANTHER" id="PTHR43491">
    <property type="entry name" value="UDP-N-ACETYL-D-MANNOSAMINE DEHYDROGENASE"/>
    <property type="match status" value="1"/>
</dbReference>
<dbReference type="SUPFAM" id="SSF48179">
    <property type="entry name" value="6-phosphogluconate dehydrogenase C-terminal domain-like"/>
    <property type="match status" value="1"/>
</dbReference>
<organism evidence="6 7">
    <name type="scientific">Paenibacillus ehimensis</name>
    <dbReference type="NCBI Taxonomy" id="79264"/>
    <lineage>
        <taxon>Bacteria</taxon>
        <taxon>Bacillati</taxon>
        <taxon>Bacillota</taxon>
        <taxon>Bacilli</taxon>
        <taxon>Bacillales</taxon>
        <taxon>Paenibacillaceae</taxon>
        <taxon>Paenibacillus</taxon>
    </lineage>
</organism>
<dbReference type="Pfam" id="PF03720">
    <property type="entry name" value="UDPG_MGDP_dh_C"/>
    <property type="match status" value="1"/>
</dbReference>
<reference evidence="6" key="1">
    <citation type="submission" date="2023-07" db="EMBL/GenBank/DDBJ databases">
        <authorList>
            <person name="Aktuganov G."/>
            <person name="Boyko T."/>
            <person name="Delegan Y."/>
            <person name="Galimzianova N."/>
            <person name="Gilvanova E."/>
            <person name="Korobov V."/>
            <person name="Kuzmina L."/>
            <person name="Melentiev A."/>
            <person name="Milman P."/>
            <person name="Ryabova A."/>
            <person name="Stupak E."/>
            <person name="Yasakov T."/>
            <person name="Zharikova N."/>
            <person name="Zhurenko E."/>
        </authorList>
    </citation>
    <scope>NUCLEOTIDE SEQUENCE</scope>
    <source>
        <strain evidence="6">IB-739</strain>
    </source>
</reference>
<dbReference type="NCBIfam" id="TIGR03026">
    <property type="entry name" value="NDP-sugDHase"/>
    <property type="match status" value="1"/>
</dbReference>
<keyword evidence="4" id="KW-0472">Membrane</keyword>
<dbReference type="SUPFAM" id="SSF51735">
    <property type="entry name" value="NAD(P)-binding Rossmann-fold domains"/>
    <property type="match status" value="1"/>
</dbReference>
<dbReference type="Pfam" id="PF03721">
    <property type="entry name" value="UDPG_MGDP_dh_N"/>
    <property type="match status" value="1"/>
</dbReference>
<sequence length="440" mass="48493">MKKDERTDKFGYGKIGIIGLGFVGLPLALAFIRQGFDVIGIDLDGAKISTLNEGRSYLPDIEDEEIRRAVSSGKLAVSEQYDDMASAESIVICVPTPLSPQQTPDLSYLTDTCSRLVPLLRSNQLIVLESSTFPGTTKEVVQPLLERSGLAVGEDIFLAYSPERIDPGNKQLTIDKIPKVVSGITERCLDRVYKLYSQVFEQVVPVSTTETAEAAKLLENSFRLVNISFMNEFAKICEKMNVNVWEVIEAARTKPYGFMAFYPGPGVGGHCIPVDPLYLQWKARQLGTESRFIELSHLVNESMPVYIVEELKRLLAPSKSISESRVLVYGITYKKDTPDLRESTAIPMMQLLIHEGASVQYHDPFIPSVTLNDLTLNSVSLTEAALRSTDVVLIHTDHTAIPIDSIVSYAPLVYDTRNATKRRSGRSKVAKLGGGSALSG</sequence>
<dbReference type="InterPro" id="IPR014027">
    <property type="entry name" value="UDP-Glc/GDP-Man_DH_C"/>
</dbReference>
<evidence type="ECO:0000256" key="3">
    <source>
        <dbReference type="PIRNR" id="PIRNR000124"/>
    </source>
</evidence>
<keyword evidence="7" id="KW-1185">Reference proteome</keyword>
<protein>
    <submittedName>
        <fullName evidence="6">Nucleotide sugar dehydrogenase</fullName>
    </submittedName>
</protein>
<dbReference type="SMART" id="SM00984">
    <property type="entry name" value="UDPG_MGDP_dh_C"/>
    <property type="match status" value="1"/>
</dbReference>
<comment type="caution">
    <text evidence="6">The sequence shown here is derived from an EMBL/GenBank/DDBJ whole genome shotgun (WGS) entry which is preliminary data.</text>
</comment>
<dbReference type="InterPro" id="IPR014026">
    <property type="entry name" value="UDP-Glc/GDP-Man_DH_dimer"/>
</dbReference>
<evidence type="ECO:0000256" key="1">
    <source>
        <dbReference type="ARBA" id="ARBA00023002"/>
    </source>
</evidence>
<keyword evidence="1" id="KW-0560">Oxidoreductase</keyword>
<dbReference type="Proteomes" id="UP001168883">
    <property type="component" value="Unassembled WGS sequence"/>
</dbReference>
<dbReference type="InterPro" id="IPR001732">
    <property type="entry name" value="UDP-Glc/GDP-Man_DH_N"/>
</dbReference>
<name>A0ABT8V501_9BACL</name>
<dbReference type="PANTHER" id="PTHR43491:SF1">
    <property type="entry name" value="UDP-N-ACETYL-D-MANNOSAMINE DEHYDROGENASE"/>
    <property type="match status" value="1"/>
</dbReference>
<evidence type="ECO:0000313" key="7">
    <source>
        <dbReference type="Proteomes" id="UP001168883"/>
    </source>
</evidence>
<evidence type="ECO:0000256" key="2">
    <source>
        <dbReference type="ARBA" id="ARBA00023027"/>
    </source>
</evidence>
<dbReference type="InterPro" id="IPR036220">
    <property type="entry name" value="UDP-Glc/GDP-Man_DH_C_sf"/>
</dbReference>
<dbReference type="InterPro" id="IPR008927">
    <property type="entry name" value="6-PGluconate_DH-like_C_sf"/>
</dbReference>
<comment type="similarity">
    <text evidence="3">Belongs to the UDP-glucose/GDP-mannose dehydrogenase family.</text>
</comment>
<dbReference type="InterPro" id="IPR028359">
    <property type="entry name" value="UDP_ManNAc/GlcNAc_DH"/>
</dbReference>
<dbReference type="InterPro" id="IPR036291">
    <property type="entry name" value="NAD(P)-bd_dom_sf"/>
</dbReference>
<dbReference type="InterPro" id="IPR017476">
    <property type="entry name" value="UDP-Glc/GDP-Man"/>
</dbReference>